<comment type="similarity">
    <text evidence="13">Belongs to the helicase family. DinG subfamily.</text>
</comment>
<keyword evidence="3" id="KW-0547">Nucleotide-binding</keyword>
<keyword evidence="4" id="KW-0227">DNA damage</keyword>
<evidence type="ECO:0000256" key="11">
    <source>
        <dbReference type="ARBA" id="ARBA00023204"/>
    </source>
</evidence>
<dbReference type="InterPro" id="IPR045028">
    <property type="entry name" value="DinG/Rad3-like"/>
</dbReference>
<evidence type="ECO:0000256" key="4">
    <source>
        <dbReference type="ARBA" id="ARBA00022763"/>
    </source>
</evidence>
<dbReference type="Gene3D" id="1.10.275.40">
    <property type="match status" value="1"/>
</dbReference>
<proteinExistence type="inferred from homology"/>
<keyword evidence="8" id="KW-0408">Iron</keyword>
<dbReference type="InterPro" id="IPR014013">
    <property type="entry name" value="Helic_SF1/SF2_ATP-bd_DinG/Rad3"/>
</dbReference>
<dbReference type="InterPro" id="IPR042493">
    <property type="entry name" value="XPD_DNA_FeS"/>
</dbReference>
<evidence type="ECO:0000256" key="6">
    <source>
        <dbReference type="ARBA" id="ARBA00022806"/>
    </source>
</evidence>
<evidence type="ECO:0000256" key="7">
    <source>
        <dbReference type="ARBA" id="ARBA00022840"/>
    </source>
</evidence>
<dbReference type="SUPFAM" id="SSF52540">
    <property type="entry name" value="P-loop containing nucleoside triphosphate hydrolases"/>
    <property type="match status" value="1"/>
</dbReference>
<dbReference type="GO" id="GO:0004386">
    <property type="term" value="F:helicase activity"/>
    <property type="evidence" value="ECO:0007669"/>
    <property type="project" value="UniProtKB-KW"/>
</dbReference>
<evidence type="ECO:0000256" key="3">
    <source>
        <dbReference type="ARBA" id="ARBA00022741"/>
    </source>
</evidence>
<dbReference type="InterPro" id="IPR010614">
    <property type="entry name" value="RAD3-like_helicase_DEAD"/>
</dbReference>
<dbReference type="PANTHER" id="PTHR11472">
    <property type="entry name" value="DNA REPAIR DEAD HELICASE RAD3/XP-D SUBFAMILY MEMBER"/>
    <property type="match status" value="1"/>
</dbReference>
<feature type="domain" description="Helicase ATP-binding" evidence="14">
    <location>
        <begin position="180"/>
        <end position="428"/>
    </location>
</feature>
<name>A0ABT9VXU6_9BACI</name>
<dbReference type="RefSeq" id="WP_307393405.1">
    <property type="nucleotide sequence ID" value="NZ_BAAADK010000032.1"/>
</dbReference>
<evidence type="ECO:0000259" key="14">
    <source>
        <dbReference type="PROSITE" id="PS51193"/>
    </source>
</evidence>
<dbReference type="PROSITE" id="PS51193">
    <property type="entry name" value="HELICASE_ATP_BIND_2"/>
    <property type="match status" value="1"/>
</dbReference>
<keyword evidence="10" id="KW-0238">DNA-binding</keyword>
<dbReference type="InterPro" id="IPR027417">
    <property type="entry name" value="P-loop_NTPase"/>
</dbReference>
<dbReference type="Gene3D" id="1.10.30.20">
    <property type="entry name" value="Bacterial XPD DNA helicase, FeS cluster domain"/>
    <property type="match status" value="1"/>
</dbReference>
<protein>
    <submittedName>
        <fullName evidence="15">Rad3-related DNA helicase</fullName>
    </submittedName>
</protein>
<evidence type="ECO:0000256" key="1">
    <source>
        <dbReference type="ARBA" id="ARBA00022485"/>
    </source>
</evidence>
<sequence length="766" mass="88577">MHIIHLSIRSLVEFVHRSGSIDAVSFRSTRSMQEGTKAHKLVQDSQDESYKKEVYLTAEVEEQDILFQLEGRCDGLFQSNSVMTIDEIKSTSRHVDQINEDDYPVHWAQGILYAYMYASKFGEKQMNVQLTYYHLASGAKKHFQRSMLWQELEEFVQKTLEHYASFIKVRLNLKQERDATIQALSFPFPYRQGQRDFAVSVYGAILHHKRLLARAPTGIGKTISTLFPAIKALGEGKAEQIYYLTAKTITRTVAEETFTLLKEHGLKMIVVALTAKEKICFQEQVHCHKDVCEYANGYYDRINEAVLDILEHVDYIFREDIEKYARKHRICPFELSLDLTNQADCILCDYNYVFDPRVSLKRYGDEQKKRTILLVDEAHNLVDRASEMFSAGVESYSFLTAHQLLRASDYELAVASKKIYDELGRLWENERALYDGLHHVLPEQLSELIQTFTADLGEWLSGNGQSDGSQELLSLYFSCYSFLNISKLLDQHFSIIIDGNKESVHITLRCLDPSQQLKEATEKYRSTIYFSATLFPIKYYNHLLGAEEEDYRISLASPFNPSHLNVRLYPLSTRYRDREKTANQLVHVIEKLIDERKGNFLVFVPSYSYMYRIYDEFLDLSATQEKVKTLVQHEKMSEEEREDFLKAFKDDADIPVIGFAVLGGVFSEGINLKGDRLQGVVVVGVGLPQPSIVRDKMKEYFDKQNLPGREYAYVYPGMNKVLQAGGRLIRTEEDKGILALVDDRYLTPTYQSLIPHEWRHHEVKFK</sequence>
<organism evidence="15 16">
    <name type="scientific">Caldalkalibacillus horti</name>
    <dbReference type="NCBI Taxonomy" id="77523"/>
    <lineage>
        <taxon>Bacteria</taxon>
        <taxon>Bacillati</taxon>
        <taxon>Bacillota</taxon>
        <taxon>Bacilli</taxon>
        <taxon>Bacillales</taxon>
        <taxon>Bacillaceae</taxon>
        <taxon>Caldalkalibacillus</taxon>
    </lineage>
</organism>
<keyword evidence="2" id="KW-0479">Metal-binding</keyword>
<evidence type="ECO:0000256" key="10">
    <source>
        <dbReference type="ARBA" id="ARBA00023125"/>
    </source>
</evidence>
<dbReference type="PANTHER" id="PTHR11472:SF34">
    <property type="entry name" value="REGULATOR OF TELOMERE ELONGATION HELICASE 1"/>
    <property type="match status" value="1"/>
</dbReference>
<dbReference type="SMART" id="SM00488">
    <property type="entry name" value="DEXDc2"/>
    <property type="match status" value="1"/>
</dbReference>
<dbReference type="Gene3D" id="3.90.320.10">
    <property type="match status" value="1"/>
</dbReference>
<dbReference type="Pfam" id="PF13307">
    <property type="entry name" value="Helicase_C_2"/>
    <property type="match status" value="1"/>
</dbReference>
<evidence type="ECO:0000256" key="5">
    <source>
        <dbReference type="ARBA" id="ARBA00022801"/>
    </source>
</evidence>
<keyword evidence="5" id="KW-0378">Hydrolase</keyword>
<dbReference type="Pfam" id="PF06733">
    <property type="entry name" value="DEAD_2"/>
    <property type="match status" value="1"/>
</dbReference>
<dbReference type="Gene3D" id="3.40.50.300">
    <property type="entry name" value="P-loop containing nucleotide triphosphate hydrolases"/>
    <property type="match status" value="2"/>
</dbReference>
<accession>A0ABT9VXU6</accession>
<evidence type="ECO:0000313" key="15">
    <source>
        <dbReference type="EMBL" id="MDQ0165819.1"/>
    </source>
</evidence>
<comment type="caution">
    <text evidence="15">The sequence shown here is derived from an EMBL/GenBank/DDBJ whole genome shotgun (WGS) entry which is preliminary data.</text>
</comment>
<evidence type="ECO:0000256" key="8">
    <source>
        <dbReference type="ARBA" id="ARBA00023004"/>
    </source>
</evidence>
<evidence type="ECO:0000256" key="2">
    <source>
        <dbReference type="ARBA" id="ARBA00022723"/>
    </source>
</evidence>
<dbReference type="EMBL" id="JAUSTY010000006">
    <property type="protein sequence ID" value="MDQ0165819.1"/>
    <property type="molecule type" value="Genomic_DNA"/>
</dbReference>
<dbReference type="InterPro" id="IPR006555">
    <property type="entry name" value="ATP-dep_Helicase_C"/>
</dbReference>
<keyword evidence="12" id="KW-0413">Isomerase</keyword>
<dbReference type="InterPro" id="IPR006554">
    <property type="entry name" value="Helicase-like_DEXD_c2"/>
</dbReference>
<keyword evidence="11" id="KW-0234">DNA repair</keyword>
<evidence type="ECO:0000256" key="9">
    <source>
        <dbReference type="ARBA" id="ARBA00023014"/>
    </source>
</evidence>
<reference evidence="15 16" key="1">
    <citation type="submission" date="2023-07" db="EMBL/GenBank/DDBJ databases">
        <title>Genomic Encyclopedia of Type Strains, Phase IV (KMG-IV): sequencing the most valuable type-strain genomes for metagenomic binning, comparative biology and taxonomic classification.</title>
        <authorList>
            <person name="Goeker M."/>
        </authorList>
    </citation>
    <scope>NUCLEOTIDE SEQUENCE [LARGE SCALE GENOMIC DNA]</scope>
    <source>
        <strain evidence="15 16">DSM 12751</strain>
    </source>
</reference>
<keyword evidence="6 15" id="KW-0347">Helicase</keyword>
<dbReference type="SMART" id="SM00491">
    <property type="entry name" value="HELICc2"/>
    <property type="match status" value="1"/>
</dbReference>
<keyword evidence="9" id="KW-0411">Iron-sulfur</keyword>
<evidence type="ECO:0000313" key="16">
    <source>
        <dbReference type="Proteomes" id="UP001235840"/>
    </source>
</evidence>
<evidence type="ECO:0000256" key="12">
    <source>
        <dbReference type="ARBA" id="ARBA00023235"/>
    </source>
</evidence>
<gene>
    <name evidence="15" type="ORF">J2S11_001720</name>
</gene>
<keyword evidence="7" id="KW-0067">ATP-binding</keyword>
<keyword evidence="1" id="KW-0004">4Fe-4S</keyword>
<dbReference type="InterPro" id="IPR011604">
    <property type="entry name" value="PDDEXK-like_dom_sf"/>
</dbReference>
<evidence type="ECO:0000256" key="13">
    <source>
        <dbReference type="ARBA" id="ARBA00038058"/>
    </source>
</evidence>
<dbReference type="Proteomes" id="UP001235840">
    <property type="component" value="Unassembled WGS sequence"/>
</dbReference>
<keyword evidence="16" id="KW-1185">Reference proteome</keyword>